<protein>
    <submittedName>
        <fullName evidence="4">Uncharacterized protein</fullName>
    </submittedName>
</protein>
<accession>A0A0K1Q8T1</accession>
<dbReference type="Proteomes" id="UP000064967">
    <property type="component" value="Chromosome"/>
</dbReference>
<dbReference type="OrthoDB" id="9811748at2"/>
<evidence type="ECO:0000259" key="2">
    <source>
        <dbReference type="Pfam" id="PF00542"/>
    </source>
</evidence>
<dbReference type="AlphaFoldDB" id="A0A0K1Q8T1"/>
<dbReference type="Pfam" id="PF00542">
    <property type="entry name" value="Ribosomal_L12"/>
    <property type="match status" value="1"/>
</dbReference>
<dbReference type="InterPro" id="IPR013823">
    <property type="entry name" value="Ribosomal_bL12_C"/>
</dbReference>
<dbReference type="RefSeq" id="WP_146653102.1">
    <property type="nucleotide sequence ID" value="NZ_CP012333.1"/>
</dbReference>
<evidence type="ECO:0000256" key="1">
    <source>
        <dbReference type="SAM" id="MobiDB-lite"/>
    </source>
</evidence>
<dbReference type="InterPro" id="IPR014719">
    <property type="entry name" value="Ribosomal_bL12_C/ClpS-like"/>
</dbReference>
<sequence length="115" mass="12262">MDRCPNCGAPHATSDVACRYCGVERREPTHPTHPTGPMRGGVGGSAGAGPLVEILDVGPNAIMIIKVVRETFKTGLREAKDIVESPRPIRLTIDPSRARALVDDLVRAGARARIV</sequence>
<dbReference type="EMBL" id="CP012333">
    <property type="protein sequence ID" value="AKV02143.1"/>
    <property type="molecule type" value="Genomic_DNA"/>
</dbReference>
<dbReference type="Pfam" id="PF13248">
    <property type="entry name" value="Zn_ribbon_3"/>
    <property type="match status" value="1"/>
</dbReference>
<organism evidence="4 5">
    <name type="scientific">Labilithrix luteola</name>
    <dbReference type="NCBI Taxonomy" id="1391654"/>
    <lineage>
        <taxon>Bacteria</taxon>
        <taxon>Pseudomonadati</taxon>
        <taxon>Myxococcota</taxon>
        <taxon>Polyangia</taxon>
        <taxon>Polyangiales</taxon>
        <taxon>Labilitrichaceae</taxon>
        <taxon>Labilithrix</taxon>
    </lineage>
</organism>
<evidence type="ECO:0000313" key="4">
    <source>
        <dbReference type="EMBL" id="AKV02143.1"/>
    </source>
</evidence>
<dbReference type="GO" id="GO:0003735">
    <property type="term" value="F:structural constituent of ribosome"/>
    <property type="evidence" value="ECO:0007669"/>
    <property type="project" value="InterPro"/>
</dbReference>
<evidence type="ECO:0000259" key="3">
    <source>
        <dbReference type="Pfam" id="PF13248"/>
    </source>
</evidence>
<dbReference type="SUPFAM" id="SSF54736">
    <property type="entry name" value="ClpS-like"/>
    <property type="match status" value="1"/>
</dbReference>
<feature type="domain" description="Putative zinc-ribbon" evidence="3">
    <location>
        <begin position="3"/>
        <end position="23"/>
    </location>
</feature>
<dbReference type="GO" id="GO:0006412">
    <property type="term" value="P:translation"/>
    <property type="evidence" value="ECO:0007669"/>
    <property type="project" value="InterPro"/>
</dbReference>
<dbReference type="Gene3D" id="3.30.1390.10">
    <property type="match status" value="1"/>
</dbReference>
<dbReference type="InterPro" id="IPR059113">
    <property type="entry name" value="Znf_ribbon"/>
</dbReference>
<proteinExistence type="predicted"/>
<dbReference type="KEGG" id="llu:AKJ09_08806"/>
<reference evidence="4 5" key="1">
    <citation type="submission" date="2015-08" db="EMBL/GenBank/DDBJ databases">
        <authorList>
            <person name="Babu N.S."/>
            <person name="Beckwith C.J."/>
            <person name="Beseler K.G."/>
            <person name="Brison A."/>
            <person name="Carone J.V."/>
            <person name="Caskin T.P."/>
            <person name="Diamond M."/>
            <person name="Durham M.E."/>
            <person name="Foxe J.M."/>
            <person name="Go M."/>
            <person name="Henderson B.A."/>
            <person name="Jones I.B."/>
            <person name="McGettigan J.A."/>
            <person name="Micheletti S.J."/>
            <person name="Nasrallah M.E."/>
            <person name="Ortiz D."/>
            <person name="Piller C.R."/>
            <person name="Privatt S.R."/>
            <person name="Schneider S.L."/>
            <person name="Sharp S."/>
            <person name="Smith T.C."/>
            <person name="Stanton J.D."/>
            <person name="Ullery H.E."/>
            <person name="Wilson R.J."/>
            <person name="Serrano M.G."/>
            <person name="Buck G."/>
            <person name="Lee V."/>
            <person name="Wang Y."/>
            <person name="Carvalho R."/>
            <person name="Voegtly L."/>
            <person name="Shi R."/>
            <person name="Duckworth R."/>
            <person name="Johnson A."/>
            <person name="Loviza R."/>
            <person name="Walstead R."/>
            <person name="Shah Z."/>
            <person name="Kiflezghi M."/>
            <person name="Wade K."/>
            <person name="Ball S.L."/>
            <person name="Bradley K.W."/>
            <person name="Asai D.J."/>
            <person name="Bowman C.A."/>
            <person name="Russell D.A."/>
            <person name="Pope W.H."/>
            <person name="Jacobs-Sera D."/>
            <person name="Hendrix R.W."/>
            <person name="Hatfull G.F."/>
        </authorList>
    </citation>
    <scope>NUCLEOTIDE SEQUENCE [LARGE SCALE GENOMIC DNA]</scope>
    <source>
        <strain evidence="4 5">DSM 27648</strain>
    </source>
</reference>
<feature type="region of interest" description="Disordered" evidence="1">
    <location>
        <begin position="26"/>
        <end position="45"/>
    </location>
</feature>
<feature type="domain" description="Large ribosomal subunit protein bL12 C-terminal" evidence="2">
    <location>
        <begin position="52"/>
        <end position="113"/>
    </location>
</feature>
<evidence type="ECO:0000313" key="5">
    <source>
        <dbReference type="Proteomes" id="UP000064967"/>
    </source>
</evidence>
<dbReference type="STRING" id="1391654.AKJ09_08806"/>
<keyword evidence="5" id="KW-1185">Reference proteome</keyword>
<gene>
    <name evidence="4" type="ORF">AKJ09_08806</name>
</gene>
<name>A0A0K1Q8T1_9BACT</name>